<sequence length="541" mass="64016">MKKIPIGVENFKEIINNNCYYVDKTKFIEKILNDGSKIKLFTRPRRFGKTLNMSTIKHFFDIKNNEENRKLFNNLDIEKSVYIKEQGQYPIIFISMKGIKDITWEEAKSSLKILISKLYSEFKYLLDDLDEFDLPRFKKYLLADIDFANLKNALEFLTRVLYEKHKKEVILLIDEYDSPLISAYEHNYYDEAINFFKVFYGEALKTNDYLKMGIITGIIRVIKAGIFSDLNNLRVYSILDKQYSDFFGFTEKEVEKMLIDFNIEYNLPEVKSWYDGYKFGDTEVYNPWSILNFVQNRELEGYWIGTSGNFLIKEVLKDSNSEINISLEKLFNGKKIEEVITGNSDLSSLLSYHEIWELLLFSGYLTVDKKIDEDVYSLRLPNKEIRKFFKNEFIDITFGASEFRKTMETLKNNKIEEFEKNLQNILLKSTSYMDGKNENFYHGLFLGMSFYLDNKYSVKSNREAGLGRYDVLIEPINKKERAFILEFKVTDSEKNLEKFSKEALEQIINKKYNIELIKKGIKDITYIGIAFYKKQLRISYK</sequence>
<comment type="caution">
    <text evidence="2">The sequence shown here is derived from an EMBL/GenBank/DDBJ whole genome shotgun (WGS) entry which is preliminary data.</text>
</comment>
<organism evidence="2 3">
    <name type="scientific">Fusobacterium nucleatum subsp. polymorphum</name>
    <name type="common">Fusobacterium polymorphum</name>
    <dbReference type="NCBI Taxonomy" id="76857"/>
    <lineage>
        <taxon>Bacteria</taxon>
        <taxon>Fusobacteriati</taxon>
        <taxon>Fusobacteriota</taxon>
        <taxon>Fusobacteriia</taxon>
        <taxon>Fusobacteriales</taxon>
        <taxon>Fusobacteriaceae</taxon>
        <taxon>Fusobacterium</taxon>
    </lineage>
</organism>
<dbReference type="Pfam" id="PF08011">
    <property type="entry name" value="PDDEXK_9"/>
    <property type="match status" value="1"/>
</dbReference>
<dbReference type="InterPro" id="IPR012547">
    <property type="entry name" value="PDDEXK_9"/>
</dbReference>
<evidence type="ECO:0000313" key="2">
    <source>
        <dbReference type="EMBL" id="OWP25093.1"/>
    </source>
</evidence>
<dbReference type="InterPro" id="IPR027417">
    <property type="entry name" value="P-loop_NTPase"/>
</dbReference>
<dbReference type="RefSeq" id="WP_088388123.1">
    <property type="nucleotide sequence ID" value="NZ_NHRT01000001.1"/>
</dbReference>
<accession>A0A246EER2</accession>
<dbReference type="Pfam" id="PF09820">
    <property type="entry name" value="AAA-ATPase_like"/>
    <property type="match status" value="1"/>
</dbReference>
<dbReference type="EMBL" id="NHRT01000001">
    <property type="protein sequence ID" value="OWP25093.1"/>
    <property type="molecule type" value="Genomic_DNA"/>
</dbReference>
<dbReference type="PANTHER" id="PTHR34825">
    <property type="entry name" value="CONSERVED PROTEIN, WITH A WEAK D-GALACTARATE DEHYDRATASE/ALTRONATE HYDROLASE DOMAIN"/>
    <property type="match status" value="1"/>
</dbReference>
<name>A0A246EER2_FUSNP</name>
<gene>
    <name evidence="2" type="ORF">CA839_03600</name>
</gene>
<dbReference type="InterPro" id="IPR018631">
    <property type="entry name" value="AAA-ATPase-like_dom"/>
</dbReference>
<dbReference type="AlphaFoldDB" id="A0A246EER2"/>
<dbReference type="PANTHER" id="PTHR34825:SF1">
    <property type="entry name" value="AAA-ATPASE-LIKE DOMAIN-CONTAINING PROTEIN"/>
    <property type="match status" value="1"/>
</dbReference>
<dbReference type="SUPFAM" id="SSF52540">
    <property type="entry name" value="P-loop containing nucleoside triphosphate hydrolases"/>
    <property type="match status" value="1"/>
</dbReference>
<feature type="domain" description="AAA-ATPase-like" evidence="1">
    <location>
        <begin position="5"/>
        <end position="227"/>
    </location>
</feature>
<evidence type="ECO:0000259" key="1">
    <source>
        <dbReference type="Pfam" id="PF09820"/>
    </source>
</evidence>
<protein>
    <recommendedName>
        <fullName evidence="1">AAA-ATPase-like domain-containing protein</fullName>
    </recommendedName>
</protein>
<evidence type="ECO:0000313" key="3">
    <source>
        <dbReference type="Proteomes" id="UP000197470"/>
    </source>
</evidence>
<dbReference type="Proteomes" id="UP000197470">
    <property type="component" value="Unassembled WGS sequence"/>
</dbReference>
<reference evidence="2 3" key="1">
    <citation type="submission" date="2017-05" db="EMBL/GenBank/DDBJ databases">
        <title>Genome sequencing of Fusobacterium nucleatum subsp. polymorphum KCOM 1001 (=ChDC F119).</title>
        <authorList>
            <person name="Kook J.-K."/>
            <person name="Park S.-N."/>
            <person name="Lim Y.K."/>
            <person name="Roh H."/>
        </authorList>
    </citation>
    <scope>NUCLEOTIDE SEQUENCE [LARGE SCALE GENOMIC DNA]</scope>
    <source>
        <strain evidence="2 3">KCOM 1001</strain>
    </source>
</reference>
<proteinExistence type="predicted"/>